<dbReference type="GO" id="GO:0030288">
    <property type="term" value="C:outer membrane-bounded periplasmic space"/>
    <property type="evidence" value="ECO:0007669"/>
    <property type="project" value="UniProtKB-ARBA"/>
</dbReference>
<dbReference type="PANTHER" id="PTHR30290">
    <property type="entry name" value="PERIPLASMIC BINDING COMPONENT OF ABC TRANSPORTER"/>
    <property type="match status" value="1"/>
</dbReference>
<dbReference type="SUPFAM" id="SSF53850">
    <property type="entry name" value="Periplasmic binding protein-like II"/>
    <property type="match status" value="1"/>
</dbReference>
<feature type="chain" id="PRO_5044506589" evidence="9">
    <location>
        <begin position="22"/>
        <end position="571"/>
    </location>
</feature>
<dbReference type="CDD" id="cd08504">
    <property type="entry name" value="PBP2_OppA"/>
    <property type="match status" value="1"/>
</dbReference>
<comment type="similarity">
    <text evidence="2">Belongs to the bacterial solute-binding protein 5 family.</text>
</comment>
<gene>
    <name evidence="11" type="ORF">BAVI_24393</name>
</gene>
<dbReference type="FunFam" id="3.10.105.10:FF:000001">
    <property type="entry name" value="Oligopeptide ABC transporter, oligopeptide-binding protein"/>
    <property type="match status" value="1"/>
</dbReference>
<dbReference type="Gene3D" id="3.10.105.10">
    <property type="entry name" value="Dipeptide-binding Protein, Domain 3"/>
    <property type="match status" value="1"/>
</dbReference>
<evidence type="ECO:0000256" key="1">
    <source>
        <dbReference type="ARBA" id="ARBA00004193"/>
    </source>
</evidence>
<dbReference type="PANTHER" id="PTHR30290:SF10">
    <property type="entry name" value="PERIPLASMIC OLIGOPEPTIDE-BINDING PROTEIN-RELATED"/>
    <property type="match status" value="1"/>
</dbReference>
<dbReference type="AlphaFoldDB" id="A0AB94IG51"/>
<dbReference type="Gene3D" id="3.90.76.10">
    <property type="entry name" value="Dipeptide-binding Protein, Domain 1"/>
    <property type="match status" value="1"/>
</dbReference>
<dbReference type="PROSITE" id="PS01040">
    <property type="entry name" value="SBP_BACTERIAL_5"/>
    <property type="match status" value="1"/>
</dbReference>
<evidence type="ECO:0000256" key="4">
    <source>
        <dbReference type="ARBA" id="ARBA00022729"/>
    </source>
</evidence>
<dbReference type="InterPro" id="IPR000914">
    <property type="entry name" value="SBP_5_dom"/>
</dbReference>
<dbReference type="InterPro" id="IPR039424">
    <property type="entry name" value="SBP_5"/>
</dbReference>
<dbReference type="InterPro" id="IPR030678">
    <property type="entry name" value="Peptide/Ni-bd"/>
</dbReference>
<dbReference type="Pfam" id="PF00496">
    <property type="entry name" value="SBP_bac_5"/>
    <property type="match status" value="1"/>
</dbReference>
<reference evidence="11 12" key="1">
    <citation type="journal article" date="2014" name="Environ. Microbiol.">
        <title>The nitrate-ammonifying and nosZ-carrying bacterium Bacillus vireti is a potent source and sink for nitric and nitrous oxide under high nitrate conditions.</title>
        <authorList>
            <person name="Mania D."/>
            <person name="Heylen K."/>
            <person name="van Spanning R.J."/>
            <person name="Frostegard A."/>
        </authorList>
    </citation>
    <scope>NUCLEOTIDE SEQUENCE [LARGE SCALE GENOMIC DNA]</scope>
    <source>
        <strain evidence="11 12">LMG 21834</strain>
    </source>
</reference>
<evidence type="ECO:0000256" key="2">
    <source>
        <dbReference type="ARBA" id="ARBA00005695"/>
    </source>
</evidence>
<dbReference type="RefSeq" id="WP_024031032.1">
    <property type="nucleotide sequence ID" value="NZ_ALAN01000182.1"/>
</dbReference>
<sequence length="571" mass="63937">MKKSKLSLLLVLSLVLSMFLAACSGGDKNEGKDTGKNEGKDKPVTEESKLADKQELNVFESAEIPTMDSVLGTDVMSFTTLNAVNEGMYRLDQDQKVVPAGAEAMPEYNADKTELTVKLRKDAKWSNGDPVTAHDYVYAWQRAIDPKTASEYGPYFMEGKVKNADAIIAKKDKATAEDIKSLGIVAEDDYTLKITLERPIPYIESFITFQLFYPQNQKYVEAQGKDYAKDAAHILYNGPFKMTKWDGPTATEWVLEKNESYHSAKDVTLTKINFNVSKDPQASANAFTAGEVDITPKLGQAAIISQFEGSKELIQYQEPSLFWIKMNEKNKALKNINIRKAIALSIDKQALVDDVLANGSIAADFLVPKGFAFLDGKDFREGTKPYLAMNKEEAKKLWEKGLSELGVKELALNYVGGDTETSKVSDSFIKNQLETNLPGLKLTIQPVPFKIRIDREQKMDYDLLFTGWGPDYADPMTFMDLMLTGGDHNKMDYSSAEYDKLVRAAQTDLAAKDEERWKALQDAEKILIEDDAAIAPVYQRTVNLLINEKVQGFAHHAFGPDYSYQWIKILK</sequence>
<dbReference type="GO" id="GO:0015833">
    <property type="term" value="P:peptide transport"/>
    <property type="evidence" value="ECO:0007669"/>
    <property type="project" value="UniProtKB-KW"/>
</dbReference>
<dbReference type="PIRSF" id="PIRSF002741">
    <property type="entry name" value="MppA"/>
    <property type="match status" value="1"/>
</dbReference>
<evidence type="ECO:0000256" key="7">
    <source>
        <dbReference type="ARBA" id="ARBA00023288"/>
    </source>
</evidence>
<dbReference type="EMBL" id="ALAN01000182">
    <property type="protein sequence ID" value="ETI66089.1"/>
    <property type="molecule type" value="Genomic_DNA"/>
</dbReference>
<keyword evidence="3" id="KW-0813">Transport</keyword>
<dbReference type="GO" id="GO:0043190">
    <property type="term" value="C:ATP-binding cassette (ABC) transporter complex"/>
    <property type="evidence" value="ECO:0007669"/>
    <property type="project" value="InterPro"/>
</dbReference>
<accession>A0AB94IG51</accession>
<keyword evidence="5" id="KW-0571">Peptide transport</keyword>
<keyword evidence="4 9" id="KW-0732">Signal</keyword>
<evidence type="ECO:0000313" key="11">
    <source>
        <dbReference type="EMBL" id="ETI66089.1"/>
    </source>
</evidence>
<dbReference type="PROSITE" id="PS51257">
    <property type="entry name" value="PROKAR_LIPOPROTEIN"/>
    <property type="match status" value="1"/>
</dbReference>
<dbReference type="Gene3D" id="3.40.190.10">
    <property type="entry name" value="Periplasmic binding protein-like II"/>
    <property type="match status" value="1"/>
</dbReference>
<evidence type="ECO:0000313" key="12">
    <source>
        <dbReference type="Proteomes" id="UP000018877"/>
    </source>
</evidence>
<organism evidence="11 12">
    <name type="scientific">Neobacillus vireti LMG 21834</name>
    <dbReference type="NCBI Taxonomy" id="1131730"/>
    <lineage>
        <taxon>Bacteria</taxon>
        <taxon>Bacillati</taxon>
        <taxon>Bacillota</taxon>
        <taxon>Bacilli</taxon>
        <taxon>Bacillales</taxon>
        <taxon>Bacillaceae</taxon>
        <taxon>Neobacillus</taxon>
    </lineage>
</organism>
<dbReference type="FunFam" id="3.90.76.10:FF:000001">
    <property type="entry name" value="Oligopeptide ABC transporter substrate-binding protein"/>
    <property type="match status" value="1"/>
</dbReference>
<evidence type="ECO:0000259" key="10">
    <source>
        <dbReference type="Pfam" id="PF00496"/>
    </source>
</evidence>
<feature type="region of interest" description="Disordered" evidence="8">
    <location>
        <begin position="27"/>
        <end position="48"/>
    </location>
</feature>
<dbReference type="Proteomes" id="UP000018877">
    <property type="component" value="Unassembled WGS sequence"/>
</dbReference>
<dbReference type="InterPro" id="IPR023765">
    <property type="entry name" value="SBP_5_CS"/>
</dbReference>
<protein>
    <submittedName>
        <fullName evidence="11">Oligopeptide ABC transporter substrate-binding protein</fullName>
    </submittedName>
</protein>
<evidence type="ECO:0000256" key="5">
    <source>
        <dbReference type="ARBA" id="ARBA00022856"/>
    </source>
</evidence>
<keyword evidence="6" id="KW-0564">Palmitate</keyword>
<name>A0AB94IG51_9BACI</name>
<keyword evidence="7" id="KW-0449">Lipoprotein</keyword>
<proteinExistence type="inferred from homology"/>
<feature type="signal peptide" evidence="9">
    <location>
        <begin position="1"/>
        <end position="21"/>
    </location>
</feature>
<evidence type="ECO:0000256" key="8">
    <source>
        <dbReference type="SAM" id="MobiDB-lite"/>
    </source>
</evidence>
<feature type="domain" description="Solute-binding protein family 5" evidence="10">
    <location>
        <begin position="96"/>
        <end position="487"/>
    </location>
</feature>
<evidence type="ECO:0000256" key="3">
    <source>
        <dbReference type="ARBA" id="ARBA00022448"/>
    </source>
</evidence>
<evidence type="ECO:0000256" key="9">
    <source>
        <dbReference type="SAM" id="SignalP"/>
    </source>
</evidence>
<dbReference type="GO" id="GO:1904680">
    <property type="term" value="F:peptide transmembrane transporter activity"/>
    <property type="evidence" value="ECO:0007669"/>
    <property type="project" value="TreeGrafter"/>
</dbReference>
<comment type="subcellular location">
    <subcellularLocation>
        <location evidence="1">Cell membrane</location>
        <topology evidence="1">Lipid-anchor</topology>
    </subcellularLocation>
</comment>
<comment type="caution">
    <text evidence="11">The sequence shown here is derived from an EMBL/GenBank/DDBJ whole genome shotgun (WGS) entry which is preliminary data.</text>
</comment>
<evidence type="ECO:0000256" key="6">
    <source>
        <dbReference type="ARBA" id="ARBA00023139"/>
    </source>
</evidence>
<keyword evidence="12" id="KW-1185">Reference proteome</keyword>
<keyword evidence="5" id="KW-0653">Protein transport</keyword>